<evidence type="ECO:0000259" key="1">
    <source>
        <dbReference type="Pfam" id="PF12697"/>
    </source>
</evidence>
<protein>
    <submittedName>
        <fullName evidence="2">Pimeloyl-ACP methyl ester carboxylesterase</fullName>
    </submittedName>
</protein>
<comment type="caution">
    <text evidence="2">The sequence shown here is derived from an EMBL/GenBank/DDBJ whole genome shotgun (WGS) entry which is preliminary data.</text>
</comment>
<name>A0A420WMX2_9PROT</name>
<dbReference type="InterPro" id="IPR050266">
    <property type="entry name" value="AB_hydrolase_sf"/>
</dbReference>
<dbReference type="Pfam" id="PF12697">
    <property type="entry name" value="Abhydrolase_6"/>
    <property type="match status" value="1"/>
</dbReference>
<dbReference type="InterPro" id="IPR000073">
    <property type="entry name" value="AB_hydrolase_1"/>
</dbReference>
<accession>A0A420WMX2</accession>
<dbReference type="AlphaFoldDB" id="A0A420WMX2"/>
<dbReference type="SUPFAM" id="SSF53474">
    <property type="entry name" value="alpha/beta-Hydrolases"/>
    <property type="match status" value="1"/>
</dbReference>
<dbReference type="Proteomes" id="UP000277424">
    <property type="component" value="Unassembled WGS sequence"/>
</dbReference>
<evidence type="ECO:0000313" key="2">
    <source>
        <dbReference type="EMBL" id="RKQ72363.1"/>
    </source>
</evidence>
<proteinExistence type="predicted"/>
<sequence length="272" mass="29696">MNDDAYEYLIAGSRRLRLRRLGSFNPDRPVLVFLHEGLGSITQWRGFPADLCAATSLPGLVYDRYGHGGSEPLELPRPDDFLKVAAEWALPELLAACGIRKPLLVGHSDGGTIALYFASIFPARPVACVTLAAHVMLEPATKAGLASVKARWQDDPEFLARLARYHGDRTERLVRGWLDVWTRPTMRAWSMLDDLRDIRCPVLALQGAEDAHGSPAQLEAIRAGVSGPVETLLLPGCGHVPHLEAPEATLSAIRDFIGRAVDGPLCRERAAP</sequence>
<reference evidence="2 3" key="1">
    <citation type="submission" date="2018-10" db="EMBL/GenBank/DDBJ databases">
        <title>Comparative analysis of microorganisms from saline springs in Andes Mountain Range, Colombia.</title>
        <authorList>
            <person name="Rubin E."/>
        </authorList>
    </citation>
    <scope>NUCLEOTIDE SEQUENCE [LARGE SCALE GENOMIC DNA]</scope>
    <source>
        <strain evidence="2 3">USBA 36</strain>
    </source>
</reference>
<organism evidence="2 3">
    <name type="scientific">Oceanibaculum indicum</name>
    <dbReference type="NCBI Taxonomy" id="526216"/>
    <lineage>
        <taxon>Bacteria</taxon>
        <taxon>Pseudomonadati</taxon>
        <taxon>Pseudomonadota</taxon>
        <taxon>Alphaproteobacteria</taxon>
        <taxon>Rhodospirillales</taxon>
        <taxon>Oceanibaculaceae</taxon>
        <taxon>Oceanibaculum</taxon>
    </lineage>
</organism>
<dbReference type="InterPro" id="IPR029058">
    <property type="entry name" value="AB_hydrolase_fold"/>
</dbReference>
<dbReference type="Gene3D" id="3.40.50.1820">
    <property type="entry name" value="alpha/beta hydrolase"/>
    <property type="match status" value="1"/>
</dbReference>
<dbReference type="PANTHER" id="PTHR43798:SF33">
    <property type="entry name" value="HYDROLASE, PUTATIVE (AFU_ORTHOLOGUE AFUA_2G14860)-RELATED"/>
    <property type="match status" value="1"/>
</dbReference>
<dbReference type="OrthoDB" id="9779853at2"/>
<feature type="domain" description="AB hydrolase-1" evidence="1">
    <location>
        <begin position="31"/>
        <end position="250"/>
    </location>
</feature>
<dbReference type="EMBL" id="RBIG01000001">
    <property type="protein sequence ID" value="RKQ72363.1"/>
    <property type="molecule type" value="Genomic_DNA"/>
</dbReference>
<dbReference type="PANTHER" id="PTHR43798">
    <property type="entry name" value="MONOACYLGLYCEROL LIPASE"/>
    <property type="match status" value="1"/>
</dbReference>
<evidence type="ECO:0000313" key="3">
    <source>
        <dbReference type="Proteomes" id="UP000277424"/>
    </source>
</evidence>
<dbReference type="RefSeq" id="WP_121216739.1">
    <property type="nucleotide sequence ID" value="NZ_RBIG01000001.1"/>
</dbReference>
<dbReference type="GO" id="GO:0016020">
    <property type="term" value="C:membrane"/>
    <property type="evidence" value="ECO:0007669"/>
    <property type="project" value="TreeGrafter"/>
</dbReference>
<gene>
    <name evidence="2" type="ORF">BCL74_0127</name>
</gene>